<dbReference type="RefSeq" id="WP_353332994.1">
    <property type="nucleotide sequence ID" value="NZ_AP028055.1"/>
</dbReference>
<gene>
    <name evidence="2" type="ORF">BSYN_04920</name>
</gene>
<evidence type="ECO:0000256" key="1">
    <source>
        <dbReference type="SAM" id="Phobius"/>
    </source>
</evidence>
<proteinExistence type="predicted"/>
<keyword evidence="1" id="KW-1133">Transmembrane helix</keyword>
<sequence>MVNLDKIRLILNIIFMIGALSTIVVFFVVKNDLVMIAVCFFTIFVKFVEYALRFTQNAINRNKRRNDDD</sequence>
<reference evidence="2 3" key="1">
    <citation type="submission" date="2023-04" db="EMBL/GenBank/DDBJ databases">
        <title>Draft genome sequence of acteroides sedimenti strain YN3PY1.</title>
        <authorList>
            <person name="Yoshida N."/>
        </authorList>
    </citation>
    <scope>NUCLEOTIDE SEQUENCE [LARGE SCALE GENOMIC DNA]</scope>
    <source>
        <strain evidence="2 3">YN3PY1</strain>
    </source>
</reference>
<feature type="transmembrane region" description="Helical" evidence="1">
    <location>
        <begin position="35"/>
        <end position="55"/>
    </location>
</feature>
<dbReference type="Proteomes" id="UP001496674">
    <property type="component" value="Chromosome"/>
</dbReference>
<evidence type="ECO:0000313" key="3">
    <source>
        <dbReference type="Proteomes" id="UP001496674"/>
    </source>
</evidence>
<keyword evidence="1" id="KW-0472">Membrane</keyword>
<keyword evidence="1" id="KW-0812">Transmembrane</keyword>
<evidence type="ECO:0000313" key="2">
    <source>
        <dbReference type="EMBL" id="BEG98227.1"/>
    </source>
</evidence>
<keyword evidence="3" id="KW-1185">Reference proteome</keyword>
<name>A0ABM8I806_9BACE</name>
<dbReference type="EMBL" id="AP028055">
    <property type="protein sequence ID" value="BEG98227.1"/>
    <property type="molecule type" value="Genomic_DNA"/>
</dbReference>
<protein>
    <submittedName>
        <fullName evidence="2">Uncharacterized protein</fullName>
    </submittedName>
</protein>
<organism evidence="2 3">
    <name type="scientific">Bacteroides sedimenti</name>
    <dbReference type="NCBI Taxonomy" id="2136147"/>
    <lineage>
        <taxon>Bacteria</taxon>
        <taxon>Pseudomonadati</taxon>
        <taxon>Bacteroidota</taxon>
        <taxon>Bacteroidia</taxon>
        <taxon>Bacteroidales</taxon>
        <taxon>Bacteroidaceae</taxon>
        <taxon>Bacteroides</taxon>
    </lineage>
</organism>
<feature type="transmembrane region" description="Helical" evidence="1">
    <location>
        <begin position="9"/>
        <end position="29"/>
    </location>
</feature>
<accession>A0ABM8I806</accession>